<sequence length="117" mass="13401">MLSKAQMCRIEPFFQLSHGVHKVDDRRHVSAIIFVIKHGLMWRNAPKDYETHKTICNRFIRWSRMGVFNRIFAKLAGKSGQPERIMIDATYLKLHRTATSLSKGGLLPDVPGAPKEV</sequence>
<evidence type="ECO:0000259" key="1">
    <source>
        <dbReference type="Pfam" id="PF13340"/>
    </source>
</evidence>
<comment type="caution">
    <text evidence="2">The sequence shown here is derived from an EMBL/GenBank/DDBJ whole genome shotgun (WGS) entry which is preliminary data.</text>
</comment>
<keyword evidence="3" id="KW-1185">Reference proteome</keyword>
<accession>A0ABU2ZJV8</accession>
<dbReference type="PANTHER" id="PTHR46637:SF1">
    <property type="entry name" value="BLL5188 PROTEIN"/>
    <property type="match status" value="1"/>
</dbReference>
<evidence type="ECO:0000313" key="2">
    <source>
        <dbReference type="EMBL" id="MDT0575849.1"/>
    </source>
</evidence>
<evidence type="ECO:0000313" key="3">
    <source>
        <dbReference type="Proteomes" id="UP001259803"/>
    </source>
</evidence>
<dbReference type="EMBL" id="JAVRHS010000003">
    <property type="protein sequence ID" value="MDT0575849.1"/>
    <property type="molecule type" value="Genomic_DNA"/>
</dbReference>
<dbReference type="Proteomes" id="UP001259803">
    <property type="component" value="Unassembled WGS sequence"/>
</dbReference>
<organism evidence="2 3">
    <name type="scientific">Croceicoccus esteveae</name>
    <dbReference type="NCBI Taxonomy" id="3075597"/>
    <lineage>
        <taxon>Bacteria</taxon>
        <taxon>Pseudomonadati</taxon>
        <taxon>Pseudomonadota</taxon>
        <taxon>Alphaproteobacteria</taxon>
        <taxon>Sphingomonadales</taxon>
        <taxon>Erythrobacteraceae</taxon>
        <taxon>Croceicoccus</taxon>
    </lineage>
</organism>
<dbReference type="Pfam" id="PF13340">
    <property type="entry name" value="DUF4096"/>
    <property type="match status" value="1"/>
</dbReference>
<name>A0ABU2ZJV8_9SPHN</name>
<feature type="domain" description="Insertion element IS402-like" evidence="1">
    <location>
        <begin position="2"/>
        <end position="72"/>
    </location>
</feature>
<gene>
    <name evidence="2" type="ORF">RM533_06590</name>
</gene>
<dbReference type="PANTHER" id="PTHR46637">
    <property type="entry name" value="TIS1421-TRANSPOSASE PROTEIN A"/>
    <property type="match status" value="1"/>
</dbReference>
<protein>
    <submittedName>
        <fullName evidence="2">Transposase</fullName>
    </submittedName>
</protein>
<dbReference type="InterPro" id="IPR052909">
    <property type="entry name" value="Transposase_6_like"/>
</dbReference>
<dbReference type="InterPro" id="IPR025161">
    <property type="entry name" value="IS402-like_dom"/>
</dbReference>
<reference evidence="2 3" key="1">
    <citation type="submission" date="2023-09" db="EMBL/GenBank/DDBJ databases">
        <authorList>
            <person name="Rey-Velasco X."/>
        </authorList>
    </citation>
    <scope>NUCLEOTIDE SEQUENCE [LARGE SCALE GENOMIC DNA]</scope>
    <source>
        <strain evidence="2 3">F390</strain>
    </source>
</reference>
<dbReference type="RefSeq" id="WP_311340431.1">
    <property type="nucleotide sequence ID" value="NZ_JAVRHS010000003.1"/>
</dbReference>
<proteinExistence type="predicted"/>